<feature type="region of interest" description="Disordered" evidence="1">
    <location>
        <begin position="1"/>
        <end position="41"/>
    </location>
</feature>
<evidence type="ECO:0000256" key="1">
    <source>
        <dbReference type="SAM" id="MobiDB-lite"/>
    </source>
</evidence>
<proteinExistence type="predicted"/>
<reference evidence="3" key="1">
    <citation type="submission" date="2020-05" db="EMBL/GenBank/DDBJ databases">
        <title>Frigoriglobus tundricola gen. nov., sp. nov., a psychrotolerant cellulolytic planctomycete of the family Gemmataceae with two divergent copies of 16S rRNA gene.</title>
        <authorList>
            <person name="Kulichevskaya I.S."/>
            <person name="Ivanova A.A."/>
            <person name="Naumoff D.G."/>
            <person name="Beletsky A.V."/>
            <person name="Rijpstra W.I.C."/>
            <person name="Sinninghe Damste J.S."/>
            <person name="Mardanov A.V."/>
            <person name="Ravin N.V."/>
            <person name="Dedysh S.N."/>
        </authorList>
    </citation>
    <scope>NUCLEOTIDE SEQUENCE [LARGE SCALE GENOMIC DNA]</scope>
    <source>
        <strain evidence="3">PL17</strain>
    </source>
</reference>
<name>A0A6M5Z039_9BACT</name>
<sequence length="41" mass="4594">MYRRLQNSDGEKLHSGAAIFRPRVNEGPFPVPSGTNLPVRE</sequence>
<accession>A0A6M5Z039</accession>
<dbReference type="AlphaFoldDB" id="A0A6M5Z039"/>
<dbReference type="Proteomes" id="UP000503447">
    <property type="component" value="Chromosome"/>
</dbReference>
<dbReference type="KEGG" id="ftj:FTUN_6438"/>
<gene>
    <name evidence="2" type="ORF">FTUN_6438</name>
</gene>
<evidence type="ECO:0000313" key="2">
    <source>
        <dbReference type="EMBL" id="QJW98843.1"/>
    </source>
</evidence>
<evidence type="ECO:0000313" key="3">
    <source>
        <dbReference type="Proteomes" id="UP000503447"/>
    </source>
</evidence>
<keyword evidence="3" id="KW-1185">Reference proteome</keyword>
<dbReference type="EMBL" id="CP053452">
    <property type="protein sequence ID" value="QJW98843.1"/>
    <property type="molecule type" value="Genomic_DNA"/>
</dbReference>
<protein>
    <submittedName>
        <fullName evidence="2">Uncharacterized protein</fullName>
    </submittedName>
</protein>
<organism evidence="2 3">
    <name type="scientific">Frigoriglobus tundricola</name>
    <dbReference type="NCBI Taxonomy" id="2774151"/>
    <lineage>
        <taxon>Bacteria</taxon>
        <taxon>Pseudomonadati</taxon>
        <taxon>Planctomycetota</taxon>
        <taxon>Planctomycetia</taxon>
        <taxon>Gemmatales</taxon>
        <taxon>Gemmataceae</taxon>
        <taxon>Frigoriglobus</taxon>
    </lineage>
</organism>